<organism evidence="1 2">
    <name type="scientific">Sellimonas intestinalis</name>
    <dbReference type="NCBI Taxonomy" id="1653434"/>
    <lineage>
        <taxon>Bacteria</taxon>
        <taxon>Bacillati</taxon>
        <taxon>Bacillota</taxon>
        <taxon>Clostridia</taxon>
        <taxon>Lachnospirales</taxon>
        <taxon>Lachnospiraceae</taxon>
        <taxon>Sellimonas</taxon>
    </lineage>
</organism>
<dbReference type="AlphaFoldDB" id="A0A3E3K1E4"/>
<accession>A0A3E3K1E4</accession>
<dbReference type="OrthoDB" id="174137at2"/>
<dbReference type="EMBL" id="QVLX01000004">
    <property type="protein sequence ID" value="RGE86964.1"/>
    <property type="molecule type" value="Genomic_DNA"/>
</dbReference>
<dbReference type="SUPFAM" id="SSF52540">
    <property type="entry name" value="P-loop containing nucleoside triphosphate hydrolases"/>
    <property type="match status" value="1"/>
</dbReference>
<protein>
    <recommendedName>
        <fullName evidence="3">RecF/RecN/SMC N-terminal domain-containing protein</fullName>
    </recommendedName>
</protein>
<evidence type="ECO:0000313" key="2">
    <source>
        <dbReference type="Proteomes" id="UP000261080"/>
    </source>
</evidence>
<dbReference type="Proteomes" id="UP000261080">
    <property type="component" value="Unassembled WGS sequence"/>
</dbReference>
<dbReference type="InterPro" id="IPR027417">
    <property type="entry name" value="P-loop_NTPase"/>
</dbReference>
<sequence>MDGQQVLGALSPFSQEEYQLERELKNIINRIIESNSEETIPRFADYRNYMTYEILITNDVLNRAKLSRQTGYSSGAEVQIPYLLILTSTLLMIYYQRTNSTRLVFIDEPCAKMDPGNVKLMLDFMKQQKLQVIFCSPDKAETIGNECEVILPVLRVRPDSMQLGIVQFYEREDGR</sequence>
<comment type="caution">
    <text evidence="1">The sequence shown here is derived from an EMBL/GenBank/DDBJ whole genome shotgun (WGS) entry which is preliminary data.</text>
</comment>
<proteinExistence type="predicted"/>
<name>A0A3E3K1E4_9FIRM</name>
<evidence type="ECO:0008006" key="3">
    <source>
        <dbReference type="Google" id="ProtNLM"/>
    </source>
</evidence>
<dbReference type="Pfam" id="PF13558">
    <property type="entry name" value="SbcC_Walker_B"/>
    <property type="match status" value="1"/>
</dbReference>
<dbReference type="Gene3D" id="3.40.50.300">
    <property type="entry name" value="P-loop containing nucleotide triphosphate hydrolases"/>
    <property type="match status" value="1"/>
</dbReference>
<gene>
    <name evidence="1" type="ORF">DW016_08440</name>
</gene>
<evidence type="ECO:0000313" key="1">
    <source>
        <dbReference type="EMBL" id="RGE86964.1"/>
    </source>
</evidence>
<keyword evidence="2" id="KW-1185">Reference proteome</keyword>
<reference evidence="1 2" key="1">
    <citation type="submission" date="2018-08" db="EMBL/GenBank/DDBJ databases">
        <title>A genome reference for cultivated species of the human gut microbiota.</title>
        <authorList>
            <person name="Zou Y."/>
            <person name="Xue W."/>
            <person name="Luo G."/>
        </authorList>
    </citation>
    <scope>NUCLEOTIDE SEQUENCE [LARGE SCALE GENOMIC DNA]</scope>
    <source>
        <strain evidence="1 2">AF37-2AT</strain>
    </source>
</reference>